<dbReference type="InterPro" id="IPR036188">
    <property type="entry name" value="FAD/NAD-bd_sf"/>
</dbReference>
<dbReference type="AlphaFoldDB" id="A0A0K2VR62"/>
<dbReference type="Proteomes" id="UP000182888">
    <property type="component" value="Unassembled WGS sequence"/>
</dbReference>
<proteinExistence type="predicted"/>
<dbReference type="SUPFAM" id="SSF51905">
    <property type="entry name" value="FAD/NAD(P)-binding domain"/>
    <property type="match status" value="1"/>
</dbReference>
<dbReference type="EMBL" id="CCND01000005">
    <property type="protein sequence ID" value="CDX51092.1"/>
    <property type="molecule type" value="Genomic_DNA"/>
</dbReference>
<sequence length="474" mass="50700">MNALPPRPRSHVVILGGGFTGAAVAWHLARQPARPSISVIEPRALLGGGLAYSSEELSHRINVPAARMSLAPDDPEHFLRWLGASGEVERDPDAAWRNKDVYPRRRVFGRYVAEHLEPFVAAGVIDHVRERATGVTRAADGRGWIVQMPERRLSADIVVLAMTHPLPDVPAALTPIADAAGFIADPYAAGALAAIEPQASVLIVGSGLTSADTVAELDRRGHRGRILAVSRHGLRSRGHPDMRGAPFGDFASTPATTALGLLENIRSTLAAANATGVNWQSVFDQLRLQGPLLWSALGVDEQTRLVRRLRAFWDVHRFRIAPQVEAVLDHRHTEGTFENIAARPMGSRREGDALVVSLRRRGQRQAETGRFDVVINTTGPAHGGALQSNPALRSLADAGLIRADRHGLGIETGLDSHAIGPDGRALAGLFVAGPLARGTFGELMGLPEVARHAQTVASEIASRLGAFAATEAVR</sequence>
<evidence type="ECO:0000313" key="3">
    <source>
        <dbReference type="Proteomes" id="UP000182888"/>
    </source>
</evidence>
<dbReference type="InterPro" id="IPR052189">
    <property type="entry name" value="L-asp_N-monooxygenase_NS-form"/>
</dbReference>
<gene>
    <name evidence="2" type="ORF">MPL1032_130137</name>
</gene>
<dbReference type="InterPro" id="IPR038732">
    <property type="entry name" value="HpyO/CreE_NAD-binding"/>
</dbReference>
<evidence type="ECO:0000259" key="1">
    <source>
        <dbReference type="Pfam" id="PF13454"/>
    </source>
</evidence>
<organism evidence="2 3">
    <name type="scientific">Mesorhizobium plurifarium</name>
    <dbReference type="NCBI Taxonomy" id="69974"/>
    <lineage>
        <taxon>Bacteria</taxon>
        <taxon>Pseudomonadati</taxon>
        <taxon>Pseudomonadota</taxon>
        <taxon>Alphaproteobacteria</taxon>
        <taxon>Hyphomicrobiales</taxon>
        <taxon>Phyllobacteriaceae</taxon>
        <taxon>Mesorhizobium</taxon>
    </lineage>
</organism>
<name>A0A0K2VR62_MESPL</name>
<dbReference type="Pfam" id="PF13454">
    <property type="entry name" value="NAD_binding_9"/>
    <property type="match status" value="1"/>
</dbReference>
<accession>A0A0K2VR62</accession>
<evidence type="ECO:0000313" key="2">
    <source>
        <dbReference type="EMBL" id="CDX51092.1"/>
    </source>
</evidence>
<protein>
    <recommendedName>
        <fullName evidence="1">FAD-dependent urate hydroxylase HpyO/Asp monooxygenase CreE-like FAD/NAD(P)-binding domain-containing protein</fullName>
    </recommendedName>
</protein>
<dbReference type="PANTHER" id="PTHR40254:SF1">
    <property type="entry name" value="BLR0577 PROTEIN"/>
    <property type="match status" value="1"/>
</dbReference>
<reference evidence="3" key="1">
    <citation type="submission" date="2014-08" db="EMBL/GenBank/DDBJ databases">
        <authorList>
            <person name="Edwards T."/>
        </authorList>
    </citation>
    <scope>NUCLEOTIDE SEQUENCE [LARGE SCALE GENOMIC DNA]</scope>
</reference>
<feature type="domain" description="FAD-dependent urate hydroxylase HpyO/Asp monooxygenase CreE-like FAD/NAD(P)-binding" evidence="1">
    <location>
        <begin position="13"/>
        <end position="164"/>
    </location>
</feature>
<dbReference type="PANTHER" id="PTHR40254">
    <property type="entry name" value="BLR0577 PROTEIN"/>
    <property type="match status" value="1"/>
</dbReference>
<dbReference type="Gene3D" id="3.50.50.60">
    <property type="entry name" value="FAD/NAD(P)-binding domain"/>
    <property type="match status" value="2"/>
</dbReference>